<dbReference type="GO" id="GO:0042245">
    <property type="term" value="P:RNA repair"/>
    <property type="evidence" value="ECO:0007669"/>
    <property type="project" value="UniProtKB-KW"/>
</dbReference>
<dbReference type="SUPFAM" id="SSF103365">
    <property type="entry name" value="Hypothetical protein PH1602"/>
    <property type="match status" value="1"/>
</dbReference>
<dbReference type="InterPro" id="IPR052915">
    <property type="entry name" value="RtcB-like"/>
</dbReference>
<evidence type="ECO:0000256" key="9">
    <source>
        <dbReference type="PIRSR" id="PIRSR601233-1"/>
    </source>
</evidence>
<keyword evidence="7 11" id="KW-0464">Manganese</keyword>
<evidence type="ECO:0000256" key="3">
    <source>
        <dbReference type="ARBA" id="ARBA00022723"/>
    </source>
</evidence>
<evidence type="ECO:0000256" key="8">
    <source>
        <dbReference type="ARBA" id="ARBA00047746"/>
    </source>
</evidence>
<feature type="binding site" evidence="10">
    <location>
        <begin position="121"/>
        <end position="125"/>
    </location>
    <ligand>
        <name>GMP</name>
        <dbReference type="ChEBI" id="CHEBI:58115"/>
    </ligand>
</feature>
<comment type="catalytic activity">
    <reaction evidence="8">
        <text>a 3'-end 3'-phospho-ribonucleotide-RNA + a 5'-end dephospho-ribonucleoside-RNA + GTP = a ribonucleotidyl-ribonucleotide-RNA + GMP + diphosphate</text>
        <dbReference type="Rhea" id="RHEA:68076"/>
        <dbReference type="Rhea" id="RHEA-COMP:10463"/>
        <dbReference type="Rhea" id="RHEA-COMP:13936"/>
        <dbReference type="Rhea" id="RHEA-COMP:17355"/>
        <dbReference type="ChEBI" id="CHEBI:33019"/>
        <dbReference type="ChEBI" id="CHEBI:37565"/>
        <dbReference type="ChEBI" id="CHEBI:58115"/>
        <dbReference type="ChEBI" id="CHEBI:83062"/>
        <dbReference type="ChEBI" id="CHEBI:138284"/>
        <dbReference type="ChEBI" id="CHEBI:173118"/>
        <dbReference type="EC" id="6.5.1.8"/>
    </reaction>
</comment>
<feature type="binding site" evidence="10">
    <location>
        <begin position="263"/>
        <end position="266"/>
    </location>
    <ligand>
        <name>GMP</name>
        <dbReference type="ChEBI" id="CHEBI:58115"/>
    </ligand>
</feature>
<dbReference type="GO" id="GO:0006281">
    <property type="term" value="P:DNA repair"/>
    <property type="evidence" value="ECO:0007669"/>
    <property type="project" value="TreeGrafter"/>
</dbReference>
<comment type="caution">
    <text evidence="12">The sequence shown here is derived from an EMBL/GenBank/DDBJ whole genome shotgun (WGS) entry which is preliminary data.</text>
</comment>
<keyword evidence="13" id="KW-1185">Reference proteome</keyword>
<evidence type="ECO:0000256" key="1">
    <source>
        <dbReference type="ARBA" id="ARBA00012726"/>
    </source>
</evidence>
<dbReference type="PANTHER" id="PTHR43749:SF2">
    <property type="entry name" value="RNA-SPLICING LIGASE RTCB"/>
    <property type="match status" value="1"/>
</dbReference>
<dbReference type="PANTHER" id="PTHR43749">
    <property type="entry name" value="RNA-SPLICING LIGASE RTCB"/>
    <property type="match status" value="1"/>
</dbReference>
<dbReference type="GO" id="GO:0030145">
    <property type="term" value="F:manganese ion binding"/>
    <property type="evidence" value="ECO:0007669"/>
    <property type="project" value="TreeGrafter"/>
</dbReference>
<organism evidence="12 13">
    <name type="scientific">Magnetospirillum molischianum DSM 120</name>
    <dbReference type="NCBI Taxonomy" id="1150626"/>
    <lineage>
        <taxon>Bacteria</taxon>
        <taxon>Pseudomonadati</taxon>
        <taxon>Pseudomonadota</taxon>
        <taxon>Alphaproteobacteria</taxon>
        <taxon>Rhodospirillales</taxon>
        <taxon>Rhodospirillaceae</taxon>
        <taxon>Magnetospirillum</taxon>
    </lineage>
</organism>
<evidence type="ECO:0000256" key="7">
    <source>
        <dbReference type="ARBA" id="ARBA00023211"/>
    </source>
</evidence>
<protein>
    <recommendedName>
        <fullName evidence="1">3'-phosphate/5'-hydroxy nucleic acid ligase</fullName>
        <ecNumber evidence="1">6.5.1.8</ecNumber>
    </recommendedName>
</protein>
<comment type="cofactor">
    <cofactor evidence="11">
        <name>Mn(2+)</name>
        <dbReference type="ChEBI" id="CHEBI:29035"/>
    </cofactor>
    <text evidence="11">Binds 2 manganese ions per subunit.</text>
</comment>
<dbReference type="RefSeq" id="WP_002731471.1">
    <property type="nucleotide sequence ID" value="NZ_CAHP01000060.1"/>
</dbReference>
<dbReference type="Pfam" id="PF01139">
    <property type="entry name" value="RtcB"/>
    <property type="match status" value="1"/>
</dbReference>
<dbReference type="Gene3D" id="3.90.1860.10">
    <property type="entry name" value="tRNA-splicing ligase RtcB"/>
    <property type="match status" value="1"/>
</dbReference>
<dbReference type="EC" id="6.5.1.8" evidence="1"/>
<feature type="binding site" evidence="11">
    <location>
        <position position="224"/>
    </location>
    <ligand>
        <name>Mn(2+)</name>
        <dbReference type="ChEBI" id="CHEBI:29035"/>
        <label>2</label>
    </ligand>
</feature>
<feature type="binding site" evidence="11">
    <location>
        <position position="122"/>
    </location>
    <ligand>
        <name>Mn(2+)</name>
        <dbReference type="ChEBI" id="CHEBI:29035"/>
        <label>1</label>
    </ligand>
</feature>
<dbReference type="GO" id="GO:0005525">
    <property type="term" value="F:GTP binding"/>
    <property type="evidence" value="ECO:0007669"/>
    <property type="project" value="UniProtKB-KW"/>
</dbReference>
<keyword evidence="6 10" id="KW-0342">GTP-binding</keyword>
<evidence type="ECO:0000256" key="5">
    <source>
        <dbReference type="ARBA" id="ARBA00022800"/>
    </source>
</evidence>
<dbReference type="Proteomes" id="UP000004169">
    <property type="component" value="Unassembled WGS sequence"/>
</dbReference>
<feature type="active site" description="GMP-histidine intermediate" evidence="9">
    <location>
        <position position="287"/>
    </location>
</feature>
<evidence type="ECO:0000256" key="10">
    <source>
        <dbReference type="PIRSR" id="PIRSR601233-2"/>
    </source>
</evidence>
<dbReference type="InterPro" id="IPR036025">
    <property type="entry name" value="RtcB-like_sf"/>
</dbReference>
<dbReference type="GO" id="GO:0170057">
    <property type="term" value="F:RNA ligase (GTP) activity"/>
    <property type="evidence" value="ECO:0007669"/>
    <property type="project" value="UniProtKB-EC"/>
</dbReference>
<feature type="binding site" evidence="10">
    <location>
        <begin position="224"/>
        <end position="225"/>
    </location>
    <ligand>
        <name>GMP</name>
        <dbReference type="ChEBI" id="CHEBI:58115"/>
    </ligand>
</feature>
<evidence type="ECO:0000256" key="4">
    <source>
        <dbReference type="ARBA" id="ARBA00022741"/>
    </source>
</evidence>
<proteinExistence type="predicted"/>
<reference evidence="12 13" key="1">
    <citation type="journal article" date="2012" name="J. Bacteriol.">
        <title>Draft Genome Sequence of the Purple Photosynthetic Bacterium Phaeospirillum molischianum DSM120, a Particularly Versatile Bacterium.</title>
        <authorList>
            <person name="Duquesne K."/>
            <person name="Prima V."/>
            <person name="Ji B."/>
            <person name="Rouy Z."/>
            <person name="Medigue C."/>
            <person name="Talla E."/>
            <person name="Sturgis J.N."/>
        </authorList>
    </citation>
    <scope>NUCLEOTIDE SEQUENCE [LARGE SCALE GENOMIC DNA]</scope>
    <source>
        <strain evidence="13">DSM120</strain>
    </source>
</reference>
<evidence type="ECO:0000313" key="12">
    <source>
        <dbReference type="EMBL" id="CCG43373.1"/>
    </source>
</evidence>
<evidence type="ECO:0000256" key="2">
    <source>
        <dbReference type="ARBA" id="ARBA00022598"/>
    </source>
</evidence>
<feature type="binding site" evidence="11">
    <location>
        <position position="139"/>
    </location>
    <ligand>
        <name>Mn(2+)</name>
        <dbReference type="ChEBI" id="CHEBI:29035"/>
        <label>2</label>
    </ligand>
</feature>
<accession>H8FYD5</accession>
<dbReference type="GO" id="GO:0003909">
    <property type="term" value="F:DNA ligase activity"/>
    <property type="evidence" value="ECO:0007669"/>
    <property type="project" value="TreeGrafter"/>
</dbReference>
<keyword evidence="3 11" id="KW-0479">Metal-binding</keyword>
<dbReference type="GO" id="GO:0006396">
    <property type="term" value="P:RNA processing"/>
    <property type="evidence" value="ECO:0007669"/>
    <property type="project" value="InterPro"/>
</dbReference>
<dbReference type="AlphaFoldDB" id="H8FYD5"/>
<feature type="binding site" evidence="10">
    <location>
        <begin position="287"/>
        <end position="290"/>
    </location>
    <ligand>
        <name>GMP</name>
        <dbReference type="ChEBI" id="CHEBI:58115"/>
    </ligand>
</feature>
<evidence type="ECO:0000313" key="13">
    <source>
        <dbReference type="Proteomes" id="UP000004169"/>
    </source>
</evidence>
<keyword evidence="2" id="KW-0436">Ligase</keyword>
<feature type="binding site" evidence="10">
    <location>
        <position position="270"/>
    </location>
    <ligand>
        <name>GMP</name>
        <dbReference type="ChEBI" id="CHEBI:58115"/>
    </ligand>
</feature>
<keyword evidence="5" id="KW-0692">RNA repair</keyword>
<evidence type="ECO:0000256" key="6">
    <source>
        <dbReference type="ARBA" id="ARBA00023134"/>
    </source>
</evidence>
<dbReference type="EMBL" id="CAHP01000060">
    <property type="protein sequence ID" value="CCG43373.1"/>
    <property type="molecule type" value="Genomic_DNA"/>
</dbReference>
<sequence>MSKPIHIFADAIDGAALSQFYDAMKCDFALKGALMPDAHKGYALPIGAVPLRGEDLNTASRVREAAEFIFKRIYEVVPTGFRHNDRRVVWAEGEKIPCTKVVSQQITDGALKQLGSLGSGNHFIEIGVDDFRQVWIIIHSGSRNVGHKTATHYMKLASGDGKAREAHFGLRVDSPEGQDYITDLNFCLEFALANRREIANRVAGVIREFTGAVPDWDRLVNRNHNHAELRWMAHNGPTRDMKAVWVHRKGATHAEDGMMGVIPGNMRDGSFIVRGKGNPDSLWSSSHGAGRVLGRREANETLSLEDFVETMTGVVAKVNTSTLDESPFAYKDIFAVMAAQTDLVEVVAHVRPIINIKG</sequence>
<keyword evidence="4 10" id="KW-0547">Nucleotide-binding</keyword>
<dbReference type="InterPro" id="IPR001233">
    <property type="entry name" value="RtcB"/>
</dbReference>
<feature type="binding site" evidence="10">
    <location>
        <position position="357"/>
    </location>
    <ligand>
        <name>GMP</name>
        <dbReference type="ChEBI" id="CHEBI:58115"/>
    </ligand>
</feature>
<name>H8FYD5_MAGML</name>
<dbReference type="eggNOG" id="COG1690">
    <property type="taxonomic scope" value="Bacteria"/>
</dbReference>
<gene>
    <name evidence="12" type="ORF">PHAMO_80164</name>
</gene>
<dbReference type="STRING" id="1150626.PHAMO_80164"/>
<evidence type="ECO:0000256" key="11">
    <source>
        <dbReference type="PIRSR" id="PIRSR601233-3"/>
    </source>
</evidence>